<dbReference type="EMBL" id="SJPV01000004">
    <property type="protein sequence ID" value="TWU38319.1"/>
    <property type="molecule type" value="Genomic_DNA"/>
</dbReference>
<sequence>MLVTEYLRNHPTIHLSSPATRVQSRLPGFFHRKTKLLSKGNVMNRSILRLVVLTVGLSIGISSQAHSQQVNASQLFGNVTRCDHVIDLIVQHGVNNCFNRSSSLLQTTPYGAFEIQSQEWGDLEIISVNQLASSDSNCGPTFAVVIQNQSTRSVSNFHVSAVAVLGRIGPTSPNVTTKVDCIKAGEATEVHLPLPIDALAMGNHNGQPVGFQRLVIAIDSYDELLETDEANNVKAYEAAAITIVATGSEPSIEAVTDVIDTVQTQPQPSVPLTTSPPIATAVVEATPDELRSAIKMLDTVTAVSAAANRM</sequence>
<accession>A0A5C6DU66</accession>
<dbReference type="AlphaFoldDB" id="A0A5C6DU66"/>
<gene>
    <name evidence="1" type="ORF">Poly41_27950</name>
</gene>
<organism evidence="1 2">
    <name type="scientific">Novipirellula artificiosorum</name>
    <dbReference type="NCBI Taxonomy" id="2528016"/>
    <lineage>
        <taxon>Bacteria</taxon>
        <taxon>Pseudomonadati</taxon>
        <taxon>Planctomycetota</taxon>
        <taxon>Planctomycetia</taxon>
        <taxon>Pirellulales</taxon>
        <taxon>Pirellulaceae</taxon>
        <taxon>Novipirellula</taxon>
    </lineage>
</organism>
<evidence type="ECO:0000313" key="2">
    <source>
        <dbReference type="Proteomes" id="UP000319143"/>
    </source>
</evidence>
<reference evidence="1 2" key="1">
    <citation type="submission" date="2019-02" db="EMBL/GenBank/DDBJ databases">
        <title>Deep-cultivation of Planctomycetes and their phenomic and genomic characterization uncovers novel biology.</title>
        <authorList>
            <person name="Wiegand S."/>
            <person name="Jogler M."/>
            <person name="Boedeker C."/>
            <person name="Pinto D."/>
            <person name="Vollmers J."/>
            <person name="Rivas-Marin E."/>
            <person name="Kohn T."/>
            <person name="Peeters S.H."/>
            <person name="Heuer A."/>
            <person name="Rast P."/>
            <person name="Oberbeckmann S."/>
            <person name="Bunk B."/>
            <person name="Jeske O."/>
            <person name="Meyerdierks A."/>
            <person name="Storesund J.E."/>
            <person name="Kallscheuer N."/>
            <person name="Luecker S."/>
            <person name="Lage O.M."/>
            <person name="Pohl T."/>
            <person name="Merkel B.J."/>
            <person name="Hornburger P."/>
            <person name="Mueller R.-W."/>
            <person name="Bruemmer F."/>
            <person name="Labrenz M."/>
            <person name="Spormann A.M."/>
            <person name="Op Den Camp H."/>
            <person name="Overmann J."/>
            <person name="Amann R."/>
            <person name="Jetten M.S.M."/>
            <person name="Mascher T."/>
            <person name="Medema M.H."/>
            <person name="Devos D.P."/>
            <person name="Kaster A.-K."/>
            <person name="Ovreas L."/>
            <person name="Rohde M."/>
            <person name="Galperin M.Y."/>
            <person name="Jogler C."/>
        </authorList>
    </citation>
    <scope>NUCLEOTIDE SEQUENCE [LARGE SCALE GENOMIC DNA]</scope>
    <source>
        <strain evidence="1 2">Poly41</strain>
    </source>
</reference>
<dbReference type="Proteomes" id="UP000319143">
    <property type="component" value="Unassembled WGS sequence"/>
</dbReference>
<dbReference type="Gene3D" id="2.60.40.10">
    <property type="entry name" value="Immunoglobulins"/>
    <property type="match status" value="1"/>
</dbReference>
<keyword evidence="2" id="KW-1185">Reference proteome</keyword>
<protein>
    <submittedName>
        <fullName evidence="1">Uncharacterized protein</fullName>
    </submittedName>
</protein>
<evidence type="ECO:0000313" key="1">
    <source>
        <dbReference type="EMBL" id="TWU38319.1"/>
    </source>
</evidence>
<dbReference type="InterPro" id="IPR013783">
    <property type="entry name" value="Ig-like_fold"/>
</dbReference>
<proteinExistence type="predicted"/>
<name>A0A5C6DU66_9BACT</name>
<comment type="caution">
    <text evidence="1">The sequence shown here is derived from an EMBL/GenBank/DDBJ whole genome shotgun (WGS) entry which is preliminary data.</text>
</comment>